<keyword evidence="5" id="KW-0998">Cell outer membrane</keyword>
<evidence type="ECO:0000259" key="6">
    <source>
        <dbReference type="Pfam" id="PF07980"/>
    </source>
</evidence>
<name>A0A556MGU0_9SPHI</name>
<evidence type="ECO:0000259" key="7">
    <source>
        <dbReference type="Pfam" id="PF14322"/>
    </source>
</evidence>
<gene>
    <name evidence="8" type="ORF">FO440_15390</name>
</gene>
<comment type="similarity">
    <text evidence="2">Belongs to the SusD family.</text>
</comment>
<dbReference type="EMBL" id="VLPK01000003">
    <property type="protein sequence ID" value="TSJ39147.1"/>
    <property type="molecule type" value="Genomic_DNA"/>
</dbReference>
<evidence type="ECO:0000256" key="2">
    <source>
        <dbReference type="ARBA" id="ARBA00006275"/>
    </source>
</evidence>
<reference evidence="8 9" key="1">
    <citation type="submission" date="2019-07" db="EMBL/GenBank/DDBJ databases">
        <authorList>
            <person name="Huq M.A."/>
        </authorList>
    </citation>
    <scope>NUCLEOTIDE SEQUENCE [LARGE SCALE GENOMIC DNA]</scope>
    <source>
        <strain evidence="8 9">MAH-19</strain>
    </source>
</reference>
<dbReference type="OrthoDB" id="618454at2"/>
<keyword evidence="3" id="KW-0732">Signal</keyword>
<organism evidence="8 9">
    <name type="scientific">Mucilaginibacter corticis</name>
    <dbReference type="NCBI Taxonomy" id="2597670"/>
    <lineage>
        <taxon>Bacteria</taxon>
        <taxon>Pseudomonadati</taxon>
        <taxon>Bacteroidota</taxon>
        <taxon>Sphingobacteriia</taxon>
        <taxon>Sphingobacteriales</taxon>
        <taxon>Sphingobacteriaceae</taxon>
        <taxon>Mucilaginibacter</taxon>
    </lineage>
</organism>
<evidence type="ECO:0000313" key="9">
    <source>
        <dbReference type="Proteomes" id="UP000318733"/>
    </source>
</evidence>
<comment type="caution">
    <text evidence="8">The sequence shown here is derived from an EMBL/GenBank/DDBJ whole genome shotgun (WGS) entry which is preliminary data.</text>
</comment>
<dbReference type="Gene3D" id="1.25.40.390">
    <property type="match status" value="1"/>
</dbReference>
<dbReference type="GO" id="GO:0009279">
    <property type="term" value="C:cell outer membrane"/>
    <property type="evidence" value="ECO:0007669"/>
    <property type="project" value="UniProtKB-SubCell"/>
</dbReference>
<dbReference type="AlphaFoldDB" id="A0A556MGU0"/>
<sequence length="503" mass="55170">MKTKHNLYIFLVASLLIIATGCKKVLDQSIKGQYTDKNFFNSDANTLLAINAAYTPLSFTDASSNTIWVLGDVASDDAIKGGSAGDQADFQLINDFNITPINSAVEGLWKRYYQGIFACNVVTDGLTSGNATGISATVKTQALAQAKFLRAYYYFVLTTTYGNIPLHLTVETPLEAQKPISPQATVYAQIEKDCTDAAADLPTTQTGGDIGRATKGAALALLAKTYLFEQKWALAASTAKAVDDLNVYSLLQVFADNFRAATKNNNEAVFTVMHQTGLTPFQGNTLNQWFAPRTINGYGFFYPTQSLVSNFEKSPGGVDDPRLDYTVARAGHPYFDSTFDPSWTSTGYLSKKDCQPLSEIATNIKGDGNLNYPAIRFADVLLIEAEALNEAGSSAQALAPLNRVRKRARESYLYDNTLPGFGTVPAGLLPDITTTDQSQLRDIIRRERRSELALEFHRFFDIIRYGSAYANSALSDVPLFNYNTNKYFPIPQSERDSNPKLGL</sequence>
<accession>A0A556MGU0</accession>
<evidence type="ECO:0000256" key="4">
    <source>
        <dbReference type="ARBA" id="ARBA00023136"/>
    </source>
</evidence>
<dbReference type="InterPro" id="IPR011990">
    <property type="entry name" value="TPR-like_helical_dom_sf"/>
</dbReference>
<dbReference type="Pfam" id="PF14322">
    <property type="entry name" value="SusD-like_3"/>
    <property type="match status" value="1"/>
</dbReference>
<proteinExistence type="inferred from homology"/>
<evidence type="ECO:0000256" key="3">
    <source>
        <dbReference type="ARBA" id="ARBA00022729"/>
    </source>
</evidence>
<dbReference type="Proteomes" id="UP000318733">
    <property type="component" value="Unassembled WGS sequence"/>
</dbReference>
<dbReference type="InterPro" id="IPR012944">
    <property type="entry name" value="SusD_RagB_dom"/>
</dbReference>
<evidence type="ECO:0000256" key="1">
    <source>
        <dbReference type="ARBA" id="ARBA00004442"/>
    </source>
</evidence>
<evidence type="ECO:0000313" key="8">
    <source>
        <dbReference type="EMBL" id="TSJ39147.1"/>
    </source>
</evidence>
<dbReference type="SUPFAM" id="SSF48452">
    <property type="entry name" value="TPR-like"/>
    <property type="match status" value="1"/>
</dbReference>
<dbReference type="CDD" id="cd08977">
    <property type="entry name" value="SusD"/>
    <property type="match status" value="1"/>
</dbReference>
<dbReference type="RefSeq" id="WP_144249185.1">
    <property type="nucleotide sequence ID" value="NZ_VLPK01000003.1"/>
</dbReference>
<evidence type="ECO:0000256" key="5">
    <source>
        <dbReference type="ARBA" id="ARBA00023237"/>
    </source>
</evidence>
<feature type="domain" description="RagB/SusD" evidence="6">
    <location>
        <begin position="274"/>
        <end position="501"/>
    </location>
</feature>
<dbReference type="PROSITE" id="PS51257">
    <property type="entry name" value="PROKAR_LIPOPROTEIN"/>
    <property type="match status" value="1"/>
</dbReference>
<keyword evidence="4" id="KW-0472">Membrane</keyword>
<dbReference type="InterPro" id="IPR033985">
    <property type="entry name" value="SusD-like_N"/>
</dbReference>
<protein>
    <submittedName>
        <fullName evidence="8">RagB/SusD family nutrient uptake outer membrane protein</fullName>
    </submittedName>
</protein>
<dbReference type="Pfam" id="PF07980">
    <property type="entry name" value="SusD_RagB"/>
    <property type="match status" value="1"/>
</dbReference>
<keyword evidence="9" id="KW-1185">Reference proteome</keyword>
<feature type="domain" description="SusD-like N-terminal" evidence="7">
    <location>
        <begin position="73"/>
        <end position="227"/>
    </location>
</feature>
<comment type="subcellular location">
    <subcellularLocation>
        <location evidence="1">Cell outer membrane</location>
    </subcellularLocation>
</comment>